<evidence type="ECO:0000256" key="1">
    <source>
        <dbReference type="ARBA" id="ARBA00022553"/>
    </source>
</evidence>
<evidence type="ECO:0000313" key="5">
    <source>
        <dbReference type="Proteomes" id="UP000008207"/>
    </source>
</evidence>
<dbReference type="HOGENOM" id="CLU_000445_69_11_5"/>
<dbReference type="Gene3D" id="3.40.50.2300">
    <property type="match status" value="1"/>
</dbReference>
<protein>
    <submittedName>
        <fullName evidence="4">Response regulator receiver protein</fullName>
    </submittedName>
</protein>
<feature type="domain" description="Response regulatory" evidence="3">
    <location>
        <begin position="11"/>
        <end position="122"/>
    </location>
</feature>
<evidence type="ECO:0000256" key="2">
    <source>
        <dbReference type="PROSITE-ProRule" id="PRU00169"/>
    </source>
</evidence>
<dbReference type="RefSeq" id="WP_015930321.1">
    <property type="nucleotide sequence ID" value="NC_011894.1"/>
</dbReference>
<dbReference type="InterPro" id="IPR050595">
    <property type="entry name" value="Bact_response_regulator"/>
</dbReference>
<evidence type="ECO:0000313" key="4">
    <source>
        <dbReference type="EMBL" id="ACL58665.1"/>
    </source>
</evidence>
<dbReference type="PROSITE" id="PS50110">
    <property type="entry name" value="RESPONSE_REGULATORY"/>
    <property type="match status" value="1"/>
</dbReference>
<reference evidence="4 5" key="1">
    <citation type="submission" date="2009-01" db="EMBL/GenBank/DDBJ databases">
        <title>Complete sequence of chromosome of Methylobacterium nodulans ORS 2060.</title>
        <authorList>
            <consortium name="US DOE Joint Genome Institute"/>
            <person name="Lucas S."/>
            <person name="Copeland A."/>
            <person name="Lapidus A."/>
            <person name="Glavina del Rio T."/>
            <person name="Dalin E."/>
            <person name="Tice H."/>
            <person name="Bruce D."/>
            <person name="Goodwin L."/>
            <person name="Pitluck S."/>
            <person name="Sims D."/>
            <person name="Brettin T."/>
            <person name="Detter J.C."/>
            <person name="Han C."/>
            <person name="Larimer F."/>
            <person name="Land M."/>
            <person name="Hauser L."/>
            <person name="Kyrpides N."/>
            <person name="Ivanova N."/>
            <person name="Marx C.J."/>
            <person name="Richardson P."/>
        </authorList>
    </citation>
    <scope>NUCLEOTIDE SEQUENCE [LARGE SCALE GENOMIC DNA]</scope>
    <source>
        <strain evidence="5">LMG 21967 / CNCM I-2342 / ORS 2060</strain>
    </source>
</reference>
<dbReference type="Pfam" id="PF00072">
    <property type="entry name" value="Response_reg"/>
    <property type="match status" value="1"/>
</dbReference>
<dbReference type="SUPFAM" id="SSF52172">
    <property type="entry name" value="CheY-like"/>
    <property type="match status" value="1"/>
</dbReference>
<dbReference type="EMBL" id="CP001349">
    <property type="protein sequence ID" value="ACL58665.1"/>
    <property type="molecule type" value="Genomic_DNA"/>
</dbReference>
<dbReference type="GO" id="GO:0000160">
    <property type="term" value="P:phosphorelay signal transduction system"/>
    <property type="evidence" value="ECO:0007669"/>
    <property type="project" value="InterPro"/>
</dbReference>
<dbReference type="SMART" id="SM00448">
    <property type="entry name" value="REC"/>
    <property type="match status" value="1"/>
</dbReference>
<dbReference type="KEGG" id="mno:Mnod_3759"/>
<gene>
    <name evidence="4" type="ordered locus">Mnod_3759</name>
</gene>
<evidence type="ECO:0000259" key="3">
    <source>
        <dbReference type="PROSITE" id="PS50110"/>
    </source>
</evidence>
<dbReference type="AlphaFoldDB" id="B8IRC5"/>
<organism evidence="4 5">
    <name type="scientific">Methylobacterium nodulans (strain LMG 21967 / CNCM I-2342 / ORS 2060)</name>
    <dbReference type="NCBI Taxonomy" id="460265"/>
    <lineage>
        <taxon>Bacteria</taxon>
        <taxon>Pseudomonadati</taxon>
        <taxon>Pseudomonadota</taxon>
        <taxon>Alphaproteobacteria</taxon>
        <taxon>Hyphomicrobiales</taxon>
        <taxon>Methylobacteriaceae</taxon>
        <taxon>Methylobacterium</taxon>
    </lineage>
</organism>
<keyword evidence="5" id="KW-1185">Reference proteome</keyword>
<dbReference type="Proteomes" id="UP000008207">
    <property type="component" value="Chromosome"/>
</dbReference>
<accession>B8IRC5</accession>
<feature type="modified residue" description="4-aspartylphosphate" evidence="2">
    <location>
        <position position="62"/>
    </location>
</feature>
<sequence length="127" mass="13530">MSGSTVLARCRVLVVEDEYFIADDMARALEQLGAEVVGPAPSREHALALIASGERIDAAILDINLQGQSALPVAEALAAKGVPFVFATGYDRNSVPPAYQDVPRWEKPFNPNHLARALSGLMRSGTA</sequence>
<proteinExistence type="predicted"/>
<dbReference type="InterPro" id="IPR011006">
    <property type="entry name" value="CheY-like_superfamily"/>
</dbReference>
<keyword evidence="1 2" id="KW-0597">Phosphoprotein</keyword>
<dbReference type="PANTHER" id="PTHR44591">
    <property type="entry name" value="STRESS RESPONSE REGULATOR PROTEIN 1"/>
    <property type="match status" value="1"/>
</dbReference>
<dbReference type="STRING" id="460265.Mnod_3759"/>
<dbReference type="OrthoDB" id="582170at2"/>
<dbReference type="eggNOG" id="COG0784">
    <property type="taxonomic scope" value="Bacteria"/>
</dbReference>
<name>B8IRC5_METNO</name>
<dbReference type="PANTHER" id="PTHR44591:SF24">
    <property type="entry name" value="PROTEIN-GLUTAMATE METHYLESTERASE_PROTEIN-GLUTAMINE GLUTAMINASE 1"/>
    <property type="match status" value="1"/>
</dbReference>
<dbReference type="InterPro" id="IPR001789">
    <property type="entry name" value="Sig_transdc_resp-reg_receiver"/>
</dbReference>